<dbReference type="EMBL" id="FMHY01000002">
    <property type="protein sequence ID" value="SCL45539.1"/>
    <property type="molecule type" value="Genomic_DNA"/>
</dbReference>
<evidence type="ECO:0000313" key="1">
    <source>
        <dbReference type="EMBL" id="SCL45539.1"/>
    </source>
</evidence>
<sequence length="258" mass="27686">MTVTNLGSTADSFDLEILEPVAGSFRTAGPDAPCLSLDDLRDGRRTWDCSPSLYLQPGESRQAVLSFEVLTTVRAYAMRAGSGTVTATVFYQSEPAGRDDFGTLFRSADGRLSPARPYVQDSKIRASLTAGDATLTRVADGHWFGRVPMTARYAGDAAHDKLWVEGVSLPNGVRVWATEPDSGPATTETRLYVPGQRFVPGEERDFDLLVVAPAEMPAGDLGAATFQVGAMYFPLQELTDADPSDNTATVRLTAVENG</sequence>
<protein>
    <submittedName>
        <fullName evidence="1">Uncharacterized protein</fullName>
    </submittedName>
</protein>
<dbReference type="RefSeq" id="WP_091114950.1">
    <property type="nucleotide sequence ID" value="NZ_FMHY01000002.1"/>
</dbReference>
<keyword evidence="2" id="KW-1185">Reference proteome</keyword>
<evidence type="ECO:0000313" key="2">
    <source>
        <dbReference type="Proteomes" id="UP000199696"/>
    </source>
</evidence>
<dbReference type="OrthoDB" id="3404025at2"/>
<name>A0A1C6TV33_9ACTN</name>
<dbReference type="STRING" id="227316.GA0070604_1010"/>
<accession>A0A1C6TV33</accession>
<organism evidence="1 2">
    <name type="scientific">Micromonospora eburnea</name>
    <dbReference type="NCBI Taxonomy" id="227316"/>
    <lineage>
        <taxon>Bacteria</taxon>
        <taxon>Bacillati</taxon>
        <taxon>Actinomycetota</taxon>
        <taxon>Actinomycetes</taxon>
        <taxon>Micromonosporales</taxon>
        <taxon>Micromonosporaceae</taxon>
        <taxon>Micromonospora</taxon>
    </lineage>
</organism>
<dbReference type="AlphaFoldDB" id="A0A1C6TV33"/>
<reference evidence="2" key="1">
    <citation type="submission" date="2016-06" db="EMBL/GenBank/DDBJ databases">
        <authorList>
            <person name="Varghese N."/>
            <person name="Submissions Spin"/>
        </authorList>
    </citation>
    <scope>NUCLEOTIDE SEQUENCE [LARGE SCALE GENOMIC DNA]</scope>
    <source>
        <strain evidence="2">DSM 44814</strain>
    </source>
</reference>
<proteinExistence type="predicted"/>
<dbReference type="Proteomes" id="UP000199696">
    <property type="component" value="Unassembled WGS sequence"/>
</dbReference>
<gene>
    <name evidence="1" type="ORF">GA0070604_1010</name>
</gene>